<organism evidence="2">
    <name type="scientific">viral metagenome</name>
    <dbReference type="NCBI Taxonomy" id="1070528"/>
    <lineage>
        <taxon>unclassified sequences</taxon>
        <taxon>metagenomes</taxon>
        <taxon>organismal metagenomes</taxon>
    </lineage>
</organism>
<protein>
    <submittedName>
        <fullName evidence="2">Uncharacterized protein</fullName>
    </submittedName>
</protein>
<evidence type="ECO:0000313" key="2">
    <source>
        <dbReference type="EMBL" id="QHT88929.1"/>
    </source>
</evidence>
<evidence type="ECO:0000256" key="1">
    <source>
        <dbReference type="SAM" id="Phobius"/>
    </source>
</evidence>
<feature type="transmembrane region" description="Helical" evidence="1">
    <location>
        <begin position="13"/>
        <end position="37"/>
    </location>
</feature>
<name>A0A6C0I817_9ZZZZ</name>
<dbReference type="AlphaFoldDB" id="A0A6C0I817"/>
<keyword evidence="1" id="KW-0812">Transmembrane</keyword>
<reference evidence="2" key="1">
    <citation type="journal article" date="2020" name="Nature">
        <title>Giant virus diversity and host interactions through global metagenomics.</title>
        <authorList>
            <person name="Schulz F."/>
            <person name="Roux S."/>
            <person name="Paez-Espino D."/>
            <person name="Jungbluth S."/>
            <person name="Walsh D.A."/>
            <person name="Denef V.J."/>
            <person name="McMahon K.D."/>
            <person name="Konstantinidis K.T."/>
            <person name="Eloe-Fadrosh E.A."/>
            <person name="Kyrpides N.C."/>
            <person name="Woyke T."/>
        </authorList>
    </citation>
    <scope>NUCLEOTIDE SEQUENCE</scope>
    <source>
        <strain evidence="2">GVMAG-M-3300023184-51</strain>
    </source>
</reference>
<keyword evidence="1" id="KW-0472">Membrane</keyword>
<dbReference type="EMBL" id="MN740127">
    <property type="protein sequence ID" value="QHT88929.1"/>
    <property type="molecule type" value="Genomic_DNA"/>
</dbReference>
<accession>A0A6C0I817</accession>
<keyword evidence="1" id="KW-1133">Transmembrane helix</keyword>
<sequence length="91" mass="10583">MVFYYLADLMTSISLNIIIKCSSWIIYQSASGVYYLYKKIKPDTMIENVPTIPKLINNDDFVIITREEYNKLININNQQTKENAPNESIIT</sequence>
<proteinExistence type="predicted"/>